<dbReference type="SUPFAM" id="SSF50475">
    <property type="entry name" value="FMN-binding split barrel"/>
    <property type="match status" value="1"/>
</dbReference>
<dbReference type="InterPro" id="IPR012349">
    <property type="entry name" value="Split_barrel_FMN-bd"/>
</dbReference>
<dbReference type="PANTHER" id="PTHR13343:SF29">
    <property type="entry name" value="PYRIDOXAMINE 5'-PHOSPHATE OXIDASE FAMILY PROTEIN"/>
    <property type="match status" value="1"/>
</dbReference>
<name>A0A5J5BFZ5_9ASTE</name>
<dbReference type="InterPro" id="IPR055343">
    <property type="entry name" value="CREG_beta-barrel"/>
</dbReference>
<dbReference type="EMBL" id="CM018035">
    <property type="protein sequence ID" value="KAA8541536.1"/>
    <property type="molecule type" value="Genomic_DNA"/>
</dbReference>
<reference evidence="2 3" key="1">
    <citation type="submission" date="2019-09" db="EMBL/GenBank/DDBJ databases">
        <title>A chromosome-level genome assembly of the Chinese tupelo Nyssa sinensis.</title>
        <authorList>
            <person name="Yang X."/>
            <person name="Kang M."/>
            <person name="Yang Y."/>
            <person name="Xiong H."/>
            <person name="Wang M."/>
            <person name="Zhang Z."/>
            <person name="Wang Z."/>
            <person name="Wu H."/>
            <person name="Ma T."/>
            <person name="Liu J."/>
            <person name="Xi Z."/>
        </authorList>
    </citation>
    <scope>NUCLEOTIDE SEQUENCE [LARGE SCALE GENOMIC DNA]</scope>
    <source>
        <strain evidence="2">J267</strain>
        <tissue evidence="2">Leaf</tissue>
    </source>
</reference>
<gene>
    <name evidence="2" type="ORF">F0562_022688</name>
</gene>
<organism evidence="2 3">
    <name type="scientific">Nyssa sinensis</name>
    <dbReference type="NCBI Taxonomy" id="561372"/>
    <lineage>
        <taxon>Eukaryota</taxon>
        <taxon>Viridiplantae</taxon>
        <taxon>Streptophyta</taxon>
        <taxon>Embryophyta</taxon>
        <taxon>Tracheophyta</taxon>
        <taxon>Spermatophyta</taxon>
        <taxon>Magnoliopsida</taxon>
        <taxon>eudicotyledons</taxon>
        <taxon>Gunneridae</taxon>
        <taxon>Pentapetalae</taxon>
        <taxon>asterids</taxon>
        <taxon>Cornales</taxon>
        <taxon>Nyssaceae</taxon>
        <taxon>Nyssa</taxon>
    </lineage>
</organism>
<dbReference type="OrthoDB" id="2138282at2759"/>
<feature type="domain" description="CREG-like beta-barrel" evidence="1">
    <location>
        <begin position="148"/>
        <end position="292"/>
    </location>
</feature>
<sequence>MEALSNSVFVSKFSETFSVLHSIKTPNQRSGSLKINDGFSNSSSWTCGPRVLALAREISGEGEEEKRFENGFDLVSEGSVSLNEDNSDHNQSCEKDGDTASKIVTPLTITYGSGTGGGSRAGLFRTPISGGVQSATSAHGLPRPALAVRNLMEQARFAHLCTVMSRMHHRREGYPFGSLVDFAPDSMGHPIFSFSPLAIHTRNLLADPRCTLVVQIPGWSGLSNARVTIFGDVYPLLEDQQEWAHKQYMAKHQQGPSQQWGNFYYFRMQNISDIYFIGGFGTVAWVDVKEYETLQPDRIAVDGGEQNLKELNAIFSKPLKELLSMENEVDDAALISIDSKGTDIRVRQGAQVPLPCNAIPIIGLPSVGSVIFMLFPPLVCSSTYRGYHLKKAVWLKRWRKPRQLCGNY</sequence>
<evidence type="ECO:0000259" key="1">
    <source>
        <dbReference type="Pfam" id="PF13883"/>
    </source>
</evidence>
<evidence type="ECO:0000313" key="2">
    <source>
        <dbReference type="EMBL" id="KAA8541536.1"/>
    </source>
</evidence>
<dbReference type="AlphaFoldDB" id="A0A5J5BFZ5"/>
<protein>
    <recommendedName>
        <fullName evidence="1">CREG-like beta-barrel domain-containing protein</fullName>
    </recommendedName>
</protein>
<dbReference type="Proteomes" id="UP000325577">
    <property type="component" value="Linkage Group LG12"/>
</dbReference>
<evidence type="ECO:0000313" key="3">
    <source>
        <dbReference type="Proteomes" id="UP000325577"/>
    </source>
</evidence>
<dbReference type="Gene3D" id="2.30.110.10">
    <property type="entry name" value="Electron Transport, Fmn-binding Protein, Chain A"/>
    <property type="match status" value="1"/>
</dbReference>
<accession>A0A5J5BFZ5</accession>
<dbReference type="PANTHER" id="PTHR13343">
    <property type="entry name" value="CREG1 PROTEIN"/>
    <property type="match status" value="1"/>
</dbReference>
<keyword evidence="3" id="KW-1185">Reference proteome</keyword>
<dbReference type="GO" id="GO:0005737">
    <property type="term" value="C:cytoplasm"/>
    <property type="evidence" value="ECO:0007669"/>
    <property type="project" value="UniProtKB-ARBA"/>
</dbReference>
<proteinExistence type="predicted"/>
<dbReference type="Pfam" id="PF13883">
    <property type="entry name" value="CREG_beta-barrel"/>
    <property type="match status" value="1"/>
</dbReference>